<feature type="signal peptide" evidence="2">
    <location>
        <begin position="1"/>
        <end position="20"/>
    </location>
</feature>
<keyword evidence="4" id="KW-1185">Reference proteome</keyword>
<evidence type="ECO:0000256" key="1">
    <source>
        <dbReference type="SAM" id="MobiDB-lite"/>
    </source>
</evidence>
<comment type="caution">
    <text evidence="3">The sequence shown here is derived from an EMBL/GenBank/DDBJ whole genome shotgun (WGS) entry which is preliminary data.</text>
</comment>
<keyword evidence="2" id="KW-0732">Signal</keyword>
<feature type="compositionally biased region" description="Basic and acidic residues" evidence="1">
    <location>
        <begin position="43"/>
        <end position="60"/>
    </location>
</feature>
<accession>A0A0N0C4Q8</accession>
<evidence type="ECO:0000256" key="2">
    <source>
        <dbReference type="SAM" id="SignalP"/>
    </source>
</evidence>
<organism evidence="3 4">
    <name type="scientific">Paenibacillus xylanivorans</name>
    <dbReference type="NCBI Taxonomy" id="1705561"/>
    <lineage>
        <taxon>Bacteria</taxon>
        <taxon>Bacillati</taxon>
        <taxon>Bacillota</taxon>
        <taxon>Bacilli</taxon>
        <taxon>Bacillales</taxon>
        <taxon>Paenibacillaceae</taxon>
        <taxon>Paenibacillus</taxon>
    </lineage>
</organism>
<proteinExistence type="predicted"/>
<reference evidence="3 4" key="1">
    <citation type="submission" date="2015-08" db="EMBL/GenBank/DDBJ databases">
        <title>Draft genome sequence of cellulolytic and xylanolytic Paenibacillus sp. A59, isolated from a decaying forest soil from Patagonia, Argentina.</title>
        <authorList>
            <person name="Ghio S."/>
            <person name="Caceres A.M."/>
            <person name="Talia P."/>
            <person name="Grasso D."/>
            <person name="Campos E."/>
        </authorList>
    </citation>
    <scope>NUCLEOTIDE SEQUENCE [LARGE SCALE GENOMIC DNA]</scope>
    <source>
        <strain evidence="3 4">A59</strain>
    </source>
</reference>
<dbReference type="AlphaFoldDB" id="A0A0N0C4Q8"/>
<protein>
    <submittedName>
        <fullName evidence="3">Uncharacterized protein</fullName>
    </submittedName>
</protein>
<dbReference type="RefSeq" id="WP_053781109.1">
    <property type="nucleotide sequence ID" value="NZ_LITU01000055.1"/>
</dbReference>
<dbReference type="Proteomes" id="UP000037688">
    <property type="component" value="Unassembled WGS sequence"/>
</dbReference>
<gene>
    <name evidence="3" type="ORF">AMS66_12450</name>
</gene>
<sequence>MNLKKKLSIFTALAVFQAFAVGSVNAQSAPQDDTASVNTAKTESVEVLKKEQPIAEREVKTSSSSASINAPSTEVKETTTSTGAEATPKTDMDKSAIGGGETTTNETKRDLRSRKDPLRMLKRHLPLLK</sequence>
<dbReference type="EMBL" id="LITU01000055">
    <property type="protein sequence ID" value="KOY16171.1"/>
    <property type="molecule type" value="Genomic_DNA"/>
</dbReference>
<evidence type="ECO:0000313" key="4">
    <source>
        <dbReference type="Proteomes" id="UP000037688"/>
    </source>
</evidence>
<dbReference type="PATRIC" id="fig|1705561.3.peg.2386"/>
<feature type="compositionally biased region" description="Basic residues" evidence="1">
    <location>
        <begin position="120"/>
        <end position="129"/>
    </location>
</feature>
<feature type="chain" id="PRO_5039484488" evidence="2">
    <location>
        <begin position="21"/>
        <end position="129"/>
    </location>
</feature>
<feature type="compositionally biased region" description="Polar residues" evidence="1">
    <location>
        <begin position="26"/>
        <end position="42"/>
    </location>
</feature>
<name>A0A0N0C4Q8_9BACL</name>
<feature type="compositionally biased region" description="Polar residues" evidence="1">
    <location>
        <begin position="68"/>
        <end position="84"/>
    </location>
</feature>
<feature type="compositionally biased region" description="Basic and acidic residues" evidence="1">
    <location>
        <begin position="106"/>
        <end position="119"/>
    </location>
</feature>
<evidence type="ECO:0000313" key="3">
    <source>
        <dbReference type="EMBL" id="KOY16171.1"/>
    </source>
</evidence>
<feature type="region of interest" description="Disordered" evidence="1">
    <location>
        <begin position="26"/>
        <end position="129"/>
    </location>
</feature>